<keyword evidence="4" id="KW-1185">Reference proteome</keyword>
<protein>
    <submittedName>
        <fullName evidence="3">Splicing factor</fullName>
    </submittedName>
</protein>
<evidence type="ECO:0000313" key="4">
    <source>
        <dbReference type="Proteomes" id="UP001145021"/>
    </source>
</evidence>
<dbReference type="AlphaFoldDB" id="A0A9W7XJU3"/>
<evidence type="ECO:0000256" key="2">
    <source>
        <dbReference type="SAM" id="MobiDB-lite"/>
    </source>
</evidence>
<reference evidence="3" key="1">
    <citation type="submission" date="2022-07" db="EMBL/GenBank/DDBJ databases">
        <title>Phylogenomic reconstructions and comparative analyses of Kickxellomycotina fungi.</title>
        <authorList>
            <person name="Reynolds N.K."/>
            <person name="Stajich J.E."/>
            <person name="Barry K."/>
            <person name="Grigoriev I.V."/>
            <person name="Crous P."/>
            <person name="Smith M.E."/>
        </authorList>
    </citation>
    <scope>NUCLEOTIDE SEQUENCE</scope>
    <source>
        <strain evidence="3">NBRC 105413</strain>
    </source>
</reference>
<gene>
    <name evidence="3" type="primary">LUC7</name>
    <name evidence="3" type="ORF">LPJ64_003669</name>
</gene>
<dbReference type="PANTHER" id="PTHR12375">
    <property type="entry name" value="RNA-BINDING PROTEIN LUC7-RELATED"/>
    <property type="match status" value="1"/>
</dbReference>
<dbReference type="GO" id="GO:0003729">
    <property type="term" value="F:mRNA binding"/>
    <property type="evidence" value="ECO:0007669"/>
    <property type="project" value="InterPro"/>
</dbReference>
<feature type="region of interest" description="Disordered" evidence="2">
    <location>
        <begin position="221"/>
        <end position="317"/>
    </location>
</feature>
<dbReference type="EMBL" id="JANBOH010000149">
    <property type="protein sequence ID" value="KAJ1644685.1"/>
    <property type="molecule type" value="Genomic_DNA"/>
</dbReference>
<dbReference type="GO" id="GO:0006376">
    <property type="term" value="P:mRNA splice site recognition"/>
    <property type="evidence" value="ECO:0007669"/>
    <property type="project" value="InterPro"/>
</dbReference>
<accession>A0A9W7XJU3</accession>
<comment type="caution">
    <text evidence="3">The sequence shown here is derived from an EMBL/GenBank/DDBJ whole genome shotgun (WGS) entry which is preliminary data.</text>
</comment>
<name>A0A9W7XJU3_9FUNG</name>
<proteinExistence type="inferred from homology"/>
<dbReference type="Pfam" id="PF03194">
    <property type="entry name" value="LUC7"/>
    <property type="match status" value="1"/>
</dbReference>
<organism evidence="3 4">
    <name type="scientific">Coemansia asiatica</name>
    <dbReference type="NCBI Taxonomy" id="1052880"/>
    <lineage>
        <taxon>Eukaryota</taxon>
        <taxon>Fungi</taxon>
        <taxon>Fungi incertae sedis</taxon>
        <taxon>Zoopagomycota</taxon>
        <taxon>Kickxellomycotina</taxon>
        <taxon>Kickxellomycetes</taxon>
        <taxon>Kickxellales</taxon>
        <taxon>Kickxellaceae</taxon>
        <taxon>Coemansia</taxon>
    </lineage>
</organism>
<evidence type="ECO:0000313" key="3">
    <source>
        <dbReference type="EMBL" id="KAJ1644685.1"/>
    </source>
</evidence>
<dbReference type="Proteomes" id="UP001145021">
    <property type="component" value="Unassembled WGS sequence"/>
</dbReference>
<dbReference type="InterPro" id="IPR004882">
    <property type="entry name" value="Luc7-rel"/>
</dbReference>
<sequence>MADMARQLLQELMGQYQDNGSRYTDANVCKDHLVEFCPNQLFVNTKADLGPCDLLHDDKLKEAYQKSSDRGRLGYEEAFYERLQRLHSDLQRRVRRAMDRVTTEADEQLVNPYKEEKEEKAIIMDERIRRMLKQVQEHGESGKVDEAIGLYGQVEKMKADLKVLRQRIDSVNPMFKNEKRLEVCDVCGAFLVPNDASKRLDAHKEGKQHQGYIKIQKALEEHRKSISGSSRDRSGGEGRVDERYAHGSSRRRRHDADGSKSSYRSRSRTRSRSPYARRNSRRGAGGHDERGRNSSSSYRDGSHRRRRDSGSRYYQPR</sequence>
<dbReference type="GO" id="GO:0005685">
    <property type="term" value="C:U1 snRNP"/>
    <property type="evidence" value="ECO:0007669"/>
    <property type="project" value="InterPro"/>
</dbReference>
<comment type="similarity">
    <text evidence="1">Belongs to the Luc7 family.</text>
</comment>
<evidence type="ECO:0000256" key="1">
    <source>
        <dbReference type="ARBA" id="ARBA00005655"/>
    </source>
</evidence>
<feature type="compositionally biased region" description="Basic and acidic residues" evidence="2">
    <location>
        <begin position="221"/>
        <end position="245"/>
    </location>
</feature>